<dbReference type="GO" id="GO:0003779">
    <property type="term" value="F:actin binding"/>
    <property type="evidence" value="ECO:0007669"/>
    <property type="project" value="UniProtKB-KW"/>
</dbReference>
<dbReference type="GO" id="GO:0043065">
    <property type="term" value="P:positive regulation of apoptotic process"/>
    <property type="evidence" value="ECO:0007669"/>
    <property type="project" value="TreeGrafter"/>
</dbReference>
<reference evidence="8" key="1">
    <citation type="submission" date="2025-08" db="UniProtKB">
        <authorList>
            <consortium name="Ensembl"/>
        </authorList>
    </citation>
    <scope>IDENTIFICATION</scope>
</reference>
<feature type="domain" description="JMY/WHAMM middle" evidence="6">
    <location>
        <begin position="159"/>
        <end position="239"/>
    </location>
</feature>
<dbReference type="Ensembl" id="ENSSOCT00000021747.1">
    <property type="protein sequence ID" value="ENSSOCP00000021218.1"/>
    <property type="gene ID" value="ENSSOCG00000015835.1"/>
</dbReference>
<evidence type="ECO:0000313" key="9">
    <source>
        <dbReference type="Proteomes" id="UP000694551"/>
    </source>
</evidence>
<evidence type="ECO:0000259" key="7">
    <source>
        <dbReference type="Pfam" id="PF15920"/>
    </source>
</evidence>
<evidence type="ECO:0000256" key="2">
    <source>
        <dbReference type="ARBA" id="ARBA00004496"/>
    </source>
</evidence>
<evidence type="ECO:0000259" key="6">
    <source>
        <dbReference type="Pfam" id="PF15871"/>
    </source>
</evidence>
<dbReference type="GO" id="GO:0070060">
    <property type="term" value="P:'de novo' actin filament nucleation"/>
    <property type="evidence" value="ECO:0007669"/>
    <property type="project" value="TreeGrafter"/>
</dbReference>
<dbReference type="PANTHER" id="PTHR23330:SF8">
    <property type="entry name" value="JUNCTION-MEDIATING AND -REGULATORY PROTEIN"/>
    <property type="match status" value="1"/>
</dbReference>
<dbReference type="InterPro" id="IPR031738">
    <property type="entry name" value="JMY/WHAMM"/>
</dbReference>
<feature type="domain" description="JMY/WHAMM N-terminal" evidence="7">
    <location>
        <begin position="11"/>
        <end position="158"/>
    </location>
</feature>
<organism evidence="8 9">
    <name type="scientific">Strix occidentalis caurina</name>
    <name type="common">northern spotted owl</name>
    <dbReference type="NCBI Taxonomy" id="311401"/>
    <lineage>
        <taxon>Eukaryota</taxon>
        <taxon>Metazoa</taxon>
        <taxon>Chordata</taxon>
        <taxon>Craniata</taxon>
        <taxon>Vertebrata</taxon>
        <taxon>Euteleostomi</taxon>
        <taxon>Archelosauria</taxon>
        <taxon>Archosauria</taxon>
        <taxon>Dinosauria</taxon>
        <taxon>Saurischia</taxon>
        <taxon>Theropoda</taxon>
        <taxon>Coelurosauria</taxon>
        <taxon>Aves</taxon>
        <taxon>Neognathae</taxon>
        <taxon>Neoaves</taxon>
        <taxon>Telluraves</taxon>
        <taxon>Strigiformes</taxon>
        <taxon>Strigidae</taxon>
        <taxon>Strix</taxon>
    </lineage>
</organism>
<dbReference type="GO" id="GO:0005634">
    <property type="term" value="C:nucleus"/>
    <property type="evidence" value="ECO:0007669"/>
    <property type="project" value="TreeGrafter"/>
</dbReference>
<evidence type="ECO:0000313" key="8">
    <source>
        <dbReference type="Ensembl" id="ENSSOCP00000021218.1"/>
    </source>
</evidence>
<dbReference type="InterPro" id="IPR031808">
    <property type="entry name" value="JMY/WHAMM_N"/>
</dbReference>
<dbReference type="GO" id="GO:0012505">
    <property type="term" value="C:endomembrane system"/>
    <property type="evidence" value="ECO:0007669"/>
    <property type="project" value="UniProtKB-SubCell"/>
</dbReference>
<evidence type="ECO:0000256" key="3">
    <source>
        <dbReference type="ARBA" id="ARBA00022490"/>
    </source>
</evidence>
<keyword evidence="3" id="KW-0963">Cytoplasm</keyword>
<keyword evidence="9" id="KW-1185">Reference proteome</keyword>
<keyword evidence="4" id="KW-0175">Coiled coil</keyword>
<sequence>CSTQQPNNHADWVAVRPYAFQERDKHKFVFIVAWNEIEGKFAITCHNRTAQRQRSSSRAEPAGEECSWAGLFSFQDLRAVHQQLCSINSELEPYLPAFPEEPSGVWTVLFGAPELSEQEMDALCYKLQVYLRHSLDTCGWKILSQVLFTEADDPEEYYESLSELRQKGYEEVLQRALLFLQLLEKHKNMESMVELLELYQMEDEAYSILAEATMELYQFLLQPFRDMRELAMLRRQQIKVW</sequence>
<evidence type="ECO:0000256" key="4">
    <source>
        <dbReference type="ARBA" id="ARBA00023054"/>
    </source>
</evidence>
<proteinExistence type="predicted"/>
<name>A0A8D0L014_STROC</name>
<keyword evidence="5" id="KW-0009">Actin-binding</keyword>
<evidence type="ECO:0000256" key="5">
    <source>
        <dbReference type="ARBA" id="ARBA00023203"/>
    </source>
</evidence>
<dbReference type="GO" id="GO:0005737">
    <property type="term" value="C:cytoplasm"/>
    <property type="evidence" value="ECO:0007669"/>
    <property type="project" value="UniProtKB-SubCell"/>
</dbReference>
<dbReference type="Proteomes" id="UP000694551">
    <property type="component" value="Unplaced"/>
</dbReference>
<accession>A0A8D0L014</accession>
<dbReference type="PANTHER" id="PTHR23330">
    <property type="entry name" value="P300 TRANSCRIPTIONAL COFACTOR JMY-RELATED"/>
    <property type="match status" value="1"/>
</dbReference>
<dbReference type="GO" id="GO:0071933">
    <property type="term" value="F:Arp2/3 complex binding"/>
    <property type="evidence" value="ECO:0007669"/>
    <property type="project" value="TreeGrafter"/>
</dbReference>
<evidence type="ECO:0000256" key="1">
    <source>
        <dbReference type="ARBA" id="ARBA00004308"/>
    </source>
</evidence>
<evidence type="ECO:0008006" key="10">
    <source>
        <dbReference type="Google" id="ProtNLM"/>
    </source>
</evidence>
<dbReference type="GO" id="GO:0003713">
    <property type="term" value="F:transcription coactivator activity"/>
    <property type="evidence" value="ECO:0007669"/>
    <property type="project" value="TreeGrafter"/>
</dbReference>
<comment type="subcellular location">
    <subcellularLocation>
        <location evidence="2">Cytoplasm</location>
    </subcellularLocation>
    <subcellularLocation>
        <location evidence="1">Endomembrane system</location>
    </subcellularLocation>
</comment>
<protein>
    <recommendedName>
        <fullName evidence="10">JMY</fullName>
    </recommendedName>
</protein>
<reference evidence="8" key="2">
    <citation type="submission" date="2025-09" db="UniProtKB">
        <authorList>
            <consortium name="Ensembl"/>
        </authorList>
    </citation>
    <scope>IDENTIFICATION</scope>
</reference>
<dbReference type="Pfam" id="PF15920">
    <property type="entry name" value="WHAMM-JMY_N"/>
    <property type="match status" value="1"/>
</dbReference>
<dbReference type="AlphaFoldDB" id="A0A8D0L014"/>
<dbReference type="Pfam" id="PF15871">
    <property type="entry name" value="JMY"/>
    <property type="match status" value="1"/>
</dbReference>
<dbReference type="GO" id="GO:0034314">
    <property type="term" value="P:Arp2/3 complex-mediated actin nucleation"/>
    <property type="evidence" value="ECO:0007669"/>
    <property type="project" value="TreeGrafter"/>
</dbReference>
<dbReference type="GO" id="GO:0072332">
    <property type="term" value="P:intrinsic apoptotic signaling pathway by p53 class mediator"/>
    <property type="evidence" value="ECO:0007669"/>
    <property type="project" value="TreeGrafter"/>
</dbReference>